<dbReference type="Proteomes" id="UP001530377">
    <property type="component" value="Unassembled WGS sequence"/>
</dbReference>
<reference evidence="2 3" key="1">
    <citation type="submission" date="2024-10" db="EMBL/GenBank/DDBJ databases">
        <title>Updated reference genomes for cyclostephanoid diatoms.</title>
        <authorList>
            <person name="Roberts W.R."/>
            <person name="Alverson A.J."/>
        </authorList>
    </citation>
    <scope>NUCLEOTIDE SEQUENCE [LARGE SCALE GENOMIC DNA]</scope>
    <source>
        <strain evidence="2 3">AJA228-03</strain>
    </source>
</reference>
<name>A0ABD3RWX9_9STRA</name>
<sequence length="220" mass="24539">MTDDDGTNSPERPHLYSDAVVSAPLITWFGLPTLIELEQPTNAAPDVPIPAIPEASEFTPLRGGTTRARSYSQPRADQQQQPRQHRMSKSYFDVDDDTHAISAYTYRVRTLDNQSLDEHRLLLCQNPDGSYSHVAPNEDEIDDVTDSKNGPLMISHGENLKASMSLDAVMNLEETLAKMDDGTLPPHIHPLIPTEILNPEYARTTPALKMWTLAVLVFYS</sequence>
<keyword evidence="3" id="KW-1185">Reference proteome</keyword>
<dbReference type="AlphaFoldDB" id="A0ABD3RWX9"/>
<organism evidence="2 3">
    <name type="scientific">Cyclostephanos tholiformis</name>
    <dbReference type="NCBI Taxonomy" id="382380"/>
    <lineage>
        <taxon>Eukaryota</taxon>
        <taxon>Sar</taxon>
        <taxon>Stramenopiles</taxon>
        <taxon>Ochrophyta</taxon>
        <taxon>Bacillariophyta</taxon>
        <taxon>Coscinodiscophyceae</taxon>
        <taxon>Thalassiosirophycidae</taxon>
        <taxon>Stephanodiscales</taxon>
        <taxon>Stephanodiscaceae</taxon>
        <taxon>Cyclostephanos</taxon>
    </lineage>
</organism>
<accession>A0ABD3RWX9</accession>
<gene>
    <name evidence="2" type="ORF">ACHAXA_002221</name>
</gene>
<comment type="caution">
    <text evidence="2">The sequence shown here is derived from an EMBL/GenBank/DDBJ whole genome shotgun (WGS) entry which is preliminary data.</text>
</comment>
<feature type="compositionally biased region" description="Low complexity" evidence="1">
    <location>
        <begin position="73"/>
        <end position="82"/>
    </location>
</feature>
<evidence type="ECO:0000256" key="1">
    <source>
        <dbReference type="SAM" id="MobiDB-lite"/>
    </source>
</evidence>
<dbReference type="EMBL" id="JALLPB020000135">
    <property type="protein sequence ID" value="KAL3816735.1"/>
    <property type="molecule type" value="Genomic_DNA"/>
</dbReference>
<evidence type="ECO:0000313" key="3">
    <source>
        <dbReference type="Proteomes" id="UP001530377"/>
    </source>
</evidence>
<feature type="region of interest" description="Disordered" evidence="1">
    <location>
        <begin position="54"/>
        <end position="88"/>
    </location>
</feature>
<protein>
    <submittedName>
        <fullName evidence="2">Uncharacterized protein</fullName>
    </submittedName>
</protein>
<proteinExistence type="predicted"/>
<evidence type="ECO:0000313" key="2">
    <source>
        <dbReference type="EMBL" id="KAL3816735.1"/>
    </source>
</evidence>